<dbReference type="EMBL" id="BEYU01000015">
    <property type="protein sequence ID" value="GBG25723.1"/>
    <property type="molecule type" value="Genomic_DNA"/>
</dbReference>
<dbReference type="OrthoDB" id="515260at2759"/>
<organism evidence="2 3">
    <name type="scientific">Hondaea fermentalgiana</name>
    <dbReference type="NCBI Taxonomy" id="2315210"/>
    <lineage>
        <taxon>Eukaryota</taxon>
        <taxon>Sar</taxon>
        <taxon>Stramenopiles</taxon>
        <taxon>Bigyra</taxon>
        <taxon>Labyrinthulomycetes</taxon>
        <taxon>Thraustochytrida</taxon>
        <taxon>Thraustochytriidae</taxon>
        <taxon>Hondaea</taxon>
    </lineage>
</organism>
<proteinExistence type="predicted"/>
<protein>
    <submittedName>
        <fullName evidence="2">Uncharacterized protein</fullName>
    </submittedName>
</protein>
<accession>A0A2R5GAZ4</accession>
<gene>
    <name evidence="2" type="ORF">FCC1311_019422</name>
</gene>
<reference evidence="2 3" key="1">
    <citation type="submission" date="2017-12" db="EMBL/GenBank/DDBJ databases">
        <title>Sequencing, de novo assembly and annotation of complete genome of a new Thraustochytrid species, strain FCC1311.</title>
        <authorList>
            <person name="Sedici K."/>
            <person name="Godart F."/>
            <person name="Aiese Cigliano R."/>
            <person name="Sanseverino W."/>
            <person name="Barakat M."/>
            <person name="Ortet P."/>
            <person name="Marechal E."/>
            <person name="Cagnac O."/>
            <person name="Amato A."/>
        </authorList>
    </citation>
    <scope>NUCLEOTIDE SEQUENCE [LARGE SCALE GENOMIC DNA]</scope>
</reference>
<sequence>MDFEALLNAHVGGDERKPERERGGDEAFLVILAAGDGSLHDKAKPWNEDGRFDLCIVYYGTNDETAAKYRGQAKYFLQSEGPKWQLMRRALKECSWRKYAYIWMPDDDLRIDPIDILRMFRIAQDDDLLMGQPALLDVNIQPQYRKIIKRREGVLLHYSNFVEIMCPFFRVDALEYVQHTFDSDDAKSGWGLDMLWPTMLNFQGIGVIDATPVEHTRPQQAFGVQSSFYNRFKIDPQREYFDLQRRFNFRDFRKRTFEEVPDKNAAKSSSSASPSDRQSPREESRKDEDHNGDPKGEDHNGDPFKDEPAKRDEEQG</sequence>
<feature type="compositionally biased region" description="Low complexity" evidence="1">
    <location>
        <begin position="266"/>
        <end position="275"/>
    </location>
</feature>
<keyword evidence="3" id="KW-1185">Reference proteome</keyword>
<dbReference type="Proteomes" id="UP000241890">
    <property type="component" value="Unassembled WGS sequence"/>
</dbReference>
<feature type="region of interest" description="Disordered" evidence="1">
    <location>
        <begin position="260"/>
        <end position="316"/>
    </location>
</feature>
<dbReference type="AlphaFoldDB" id="A0A2R5GAZ4"/>
<dbReference type="PANTHER" id="PTHR31210">
    <property type="entry name" value="OS06G0731900 PROTEIN"/>
    <property type="match status" value="1"/>
</dbReference>
<dbReference type="InterPro" id="IPR029044">
    <property type="entry name" value="Nucleotide-diphossugar_trans"/>
</dbReference>
<name>A0A2R5GAZ4_9STRA</name>
<evidence type="ECO:0000256" key="1">
    <source>
        <dbReference type="SAM" id="MobiDB-lite"/>
    </source>
</evidence>
<feature type="compositionally biased region" description="Basic and acidic residues" evidence="1">
    <location>
        <begin position="278"/>
        <end position="316"/>
    </location>
</feature>
<dbReference type="PANTHER" id="PTHR31210:SF43">
    <property type="entry name" value="STORAGE PROTEIN-RELATED"/>
    <property type="match status" value="1"/>
</dbReference>
<dbReference type="InParanoid" id="A0A2R5GAZ4"/>
<evidence type="ECO:0000313" key="2">
    <source>
        <dbReference type="EMBL" id="GBG25723.1"/>
    </source>
</evidence>
<evidence type="ECO:0000313" key="3">
    <source>
        <dbReference type="Proteomes" id="UP000241890"/>
    </source>
</evidence>
<comment type="caution">
    <text evidence="2">The sequence shown here is derived from an EMBL/GenBank/DDBJ whole genome shotgun (WGS) entry which is preliminary data.</text>
</comment>
<dbReference type="Pfam" id="PF05212">
    <property type="entry name" value="DUF707"/>
    <property type="match status" value="1"/>
</dbReference>
<dbReference type="SUPFAM" id="SSF53448">
    <property type="entry name" value="Nucleotide-diphospho-sugar transferases"/>
    <property type="match status" value="1"/>
</dbReference>
<dbReference type="InterPro" id="IPR007877">
    <property type="entry name" value="DUF707"/>
</dbReference>